<comment type="subcellular location">
    <subcellularLocation>
        <location evidence="1">Membrane</location>
        <topology evidence="1">Multi-pass membrane protein</topology>
    </subcellularLocation>
</comment>
<keyword evidence="3" id="KW-0474">Menaquinone biosynthesis</keyword>
<protein>
    <submittedName>
        <fullName evidence="10">Prenyltransferase UbiA</fullName>
    </submittedName>
</protein>
<dbReference type="PIRSF" id="PIRSF005355">
    <property type="entry name" value="UBIAD1"/>
    <property type="match status" value="1"/>
</dbReference>
<dbReference type="UniPathway" id="UPA00079"/>
<dbReference type="InterPro" id="IPR000537">
    <property type="entry name" value="UbiA_prenyltransferase"/>
</dbReference>
<evidence type="ECO:0000256" key="7">
    <source>
        <dbReference type="ARBA" id="ARBA00022989"/>
    </source>
</evidence>
<evidence type="ECO:0000256" key="2">
    <source>
        <dbReference type="ARBA" id="ARBA00004863"/>
    </source>
</evidence>
<evidence type="ECO:0000313" key="10">
    <source>
        <dbReference type="EMBL" id="AKO53992.1"/>
    </source>
</evidence>
<reference evidence="10 11" key="1">
    <citation type="submission" date="2015-05" db="EMBL/GenBank/DDBJ databases">
        <title>Complete genome of Marinobacter psychrophilus strain 20041T isolated from sea-ice of the Canadian Basin.</title>
        <authorList>
            <person name="Song L."/>
            <person name="Ren L."/>
            <person name="Yu Y."/>
            <person name="Wang X."/>
        </authorList>
    </citation>
    <scope>NUCLEOTIDE SEQUENCE [LARGE SCALE GENOMIC DNA]</scope>
    <source>
        <strain evidence="10 11">20041</strain>
    </source>
</reference>
<keyword evidence="5 10" id="KW-0808">Transferase</keyword>
<dbReference type="EMBL" id="CP011494">
    <property type="protein sequence ID" value="AKO53992.1"/>
    <property type="molecule type" value="Genomic_DNA"/>
</dbReference>
<keyword evidence="8 9" id="KW-0472">Membrane</keyword>
<accession>A0A0H4IGE1</accession>
<evidence type="ECO:0000256" key="5">
    <source>
        <dbReference type="ARBA" id="ARBA00022679"/>
    </source>
</evidence>
<dbReference type="InterPro" id="IPR026046">
    <property type="entry name" value="UBIAD1"/>
</dbReference>
<dbReference type="PANTHER" id="PTHR13929">
    <property type="entry name" value="1,4-DIHYDROXY-2-NAPHTHOATE OCTAPRENYLTRANSFERASE"/>
    <property type="match status" value="1"/>
</dbReference>
<dbReference type="Proteomes" id="UP000036406">
    <property type="component" value="Chromosome"/>
</dbReference>
<feature type="transmembrane region" description="Helical" evidence="9">
    <location>
        <begin position="273"/>
        <end position="295"/>
    </location>
</feature>
<gene>
    <name evidence="10" type="ORF">ABA45_17400</name>
</gene>
<comment type="pathway">
    <text evidence="2">Quinol/quinone metabolism; menaquinone biosynthesis.</text>
</comment>
<proteinExistence type="predicted"/>
<feature type="transmembrane region" description="Helical" evidence="9">
    <location>
        <begin position="96"/>
        <end position="114"/>
    </location>
</feature>
<dbReference type="PANTHER" id="PTHR13929:SF0">
    <property type="entry name" value="UBIA PRENYLTRANSFERASE DOMAIN-CONTAINING PROTEIN 1"/>
    <property type="match status" value="1"/>
</dbReference>
<evidence type="ECO:0000256" key="8">
    <source>
        <dbReference type="ARBA" id="ARBA00023136"/>
    </source>
</evidence>
<evidence type="ECO:0000256" key="1">
    <source>
        <dbReference type="ARBA" id="ARBA00004141"/>
    </source>
</evidence>
<evidence type="ECO:0000256" key="4">
    <source>
        <dbReference type="ARBA" id="ARBA00022475"/>
    </source>
</evidence>
<feature type="transmembrane region" description="Helical" evidence="9">
    <location>
        <begin position="146"/>
        <end position="167"/>
    </location>
</feature>
<dbReference type="GO" id="GO:0042371">
    <property type="term" value="P:vitamin K biosynthetic process"/>
    <property type="evidence" value="ECO:0007669"/>
    <property type="project" value="TreeGrafter"/>
</dbReference>
<dbReference type="AlphaFoldDB" id="A0A0H4IGE1"/>
<dbReference type="GO" id="GO:0009234">
    <property type="term" value="P:menaquinone biosynthetic process"/>
    <property type="evidence" value="ECO:0007669"/>
    <property type="project" value="UniProtKB-UniPathway"/>
</dbReference>
<sequence length="297" mass="31003">MSQTAVVIRTSRPNFLVMAPLCVGLGVALAWRRPETPPPFLDILLVFIGALLAHAAVNMLNEYEDFTSGLDLHTRRTPFSGGSGALPQLPSAARSVLLGALVTLGLVVVIGLYFLSQRGLPMLILGGAGVALVITYTRWITRSPLLCLLAPGLGFGPVMVLGTVVALGAPINAAAVAVSVISLLLVSTLLLMNQIPDAEADRRGGRYHAVIVLGVYKAAWLAGAMLLASYGVLALALVSSWLPPATALGFITLPLALWITFKLPQVAGDHHSLPPVLAVNVACLLATLALLVVGMSM</sequence>
<keyword evidence="7 9" id="KW-1133">Transmembrane helix</keyword>
<evidence type="ECO:0000256" key="9">
    <source>
        <dbReference type="SAM" id="Phobius"/>
    </source>
</evidence>
<organism evidence="10 11">
    <name type="scientific">Marinobacter psychrophilus</name>
    <dbReference type="NCBI Taxonomy" id="330734"/>
    <lineage>
        <taxon>Bacteria</taxon>
        <taxon>Pseudomonadati</taxon>
        <taxon>Pseudomonadota</taxon>
        <taxon>Gammaproteobacteria</taxon>
        <taxon>Pseudomonadales</taxon>
        <taxon>Marinobacteraceae</taxon>
        <taxon>Marinobacter</taxon>
    </lineage>
</organism>
<dbReference type="KEGG" id="mpq:ABA45_17400"/>
<evidence type="ECO:0000256" key="6">
    <source>
        <dbReference type="ARBA" id="ARBA00022692"/>
    </source>
</evidence>
<dbReference type="InterPro" id="IPR044878">
    <property type="entry name" value="UbiA_sf"/>
</dbReference>
<dbReference type="Pfam" id="PF01040">
    <property type="entry name" value="UbiA"/>
    <property type="match status" value="1"/>
</dbReference>
<dbReference type="RefSeq" id="WP_048388271.1">
    <property type="nucleotide sequence ID" value="NZ_CP011494.1"/>
</dbReference>
<evidence type="ECO:0000313" key="11">
    <source>
        <dbReference type="Proteomes" id="UP000036406"/>
    </source>
</evidence>
<keyword evidence="6 9" id="KW-0812">Transmembrane</keyword>
<dbReference type="GO" id="GO:0016020">
    <property type="term" value="C:membrane"/>
    <property type="evidence" value="ECO:0007669"/>
    <property type="project" value="UniProtKB-SubCell"/>
</dbReference>
<dbReference type="GO" id="GO:0004659">
    <property type="term" value="F:prenyltransferase activity"/>
    <property type="evidence" value="ECO:0007669"/>
    <property type="project" value="InterPro"/>
</dbReference>
<evidence type="ECO:0000256" key="3">
    <source>
        <dbReference type="ARBA" id="ARBA00022428"/>
    </source>
</evidence>
<feature type="transmembrane region" description="Helical" evidence="9">
    <location>
        <begin position="40"/>
        <end position="60"/>
    </location>
</feature>
<feature type="transmembrane region" description="Helical" evidence="9">
    <location>
        <begin position="120"/>
        <end position="139"/>
    </location>
</feature>
<feature type="transmembrane region" description="Helical" evidence="9">
    <location>
        <begin position="241"/>
        <end position="261"/>
    </location>
</feature>
<keyword evidence="11" id="KW-1185">Reference proteome</keyword>
<dbReference type="STRING" id="330734.ABA45_17400"/>
<feature type="transmembrane region" description="Helical" evidence="9">
    <location>
        <begin position="207"/>
        <end position="235"/>
    </location>
</feature>
<dbReference type="Gene3D" id="1.10.357.140">
    <property type="entry name" value="UbiA prenyltransferase"/>
    <property type="match status" value="1"/>
</dbReference>
<name>A0A0H4IGE1_9GAMM</name>
<dbReference type="PATRIC" id="fig|330734.3.peg.3653"/>
<feature type="transmembrane region" description="Helical" evidence="9">
    <location>
        <begin position="173"/>
        <end position="195"/>
    </location>
</feature>
<dbReference type="CDD" id="cd13962">
    <property type="entry name" value="PT_UbiA_UBIAD1"/>
    <property type="match status" value="1"/>
</dbReference>
<keyword evidence="4" id="KW-1003">Cell membrane</keyword>